<comment type="subcellular location">
    <subcellularLocation>
        <location evidence="1 12 13">Cytoplasm</location>
    </subcellularLocation>
</comment>
<dbReference type="PANTHER" id="PTHR32182:SF0">
    <property type="entry name" value="DNA REPLICATION AND REPAIR PROTEIN RECF"/>
    <property type="match status" value="1"/>
</dbReference>
<evidence type="ECO:0000256" key="9">
    <source>
        <dbReference type="ARBA" id="ARBA00023125"/>
    </source>
</evidence>
<dbReference type="GO" id="GO:0005524">
    <property type="term" value="F:ATP binding"/>
    <property type="evidence" value="ECO:0007669"/>
    <property type="project" value="UniProtKB-UniRule"/>
</dbReference>
<evidence type="ECO:0000256" key="11">
    <source>
        <dbReference type="ARBA" id="ARBA00023236"/>
    </source>
</evidence>
<evidence type="ECO:0000256" key="8">
    <source>
        <dbReference type="ARBA" id="ARBA00022840"/>
    </source>
</evidence>
<keyword evidence="16" id="KW-1185">Reference proteome</keyword>
<comment type="caution">
    <text evidence="15">The sequence shown here is derived from an EMBL/GenBank/DDBJ whole genome shotgun (WGS) entry which is preliminary data.</text>
</comment>
<dbReference type="Gene3D" id="1.20.1050.90">
    <property type="entry name" value="RecF/RecN/SMC, N-terminal domain"/>
    <property type="match status" value="1"/>
</dbReference>
<evidence type="ECO:0000259" key="14">
    <source>
        <dbReference type="Pfam" id="PF02463"/>
    </source>
</evidence>
<keyword evidence="5 12" id="KW-0235">DNA replication</keyword>
<dbReference type="InterPro" id="IPR003395">
    <property type="entry name" value="RecF/RecN/SMC_N"/>
</dbReference>
<feature type="domain" description="RecF/RecN/SMC N-terminal" evidence="14">
    <location>
        <begin position="3"/>
        <end position="360"/>
    </location>
</feature>
<dbReference type="InterPro" id="IPR018078">
    <property type="entry name" value="DNA-binding_RecF_CS"/>
</dbReference>
<dbReference type="GO" id="GO:0006260">
    <property type="term" value="P:DNA replication"/>
    <property type="evidence" value="ECO:0007669"/>
    <property type="project" value="UniProtKB-UniRule"/>
</dbReference>
<comment type="similarity">
    <text evidence="2 12 13">Belongs to the RecF family.</text>
</comment>
<keyword evidence="9 12" id="KW-0238">DNA-binding</keyword>
<dbReference type="GO" id="GO:0009432">
    <property type="term" value="P:SOS response"/>
    <property type="evidence" value="ECO:0007669"/>
    <property type="project" value="UniProtKB-UniRule"/>
</dbReference>
<evidence type="ECO:0000256" key="5">
    <source>
        <dbReference type="ARBA" id="ARBA00022705"/>
    </source>
</evidence>
<keyword evidence="4 12" id="KW-0963">Cytoplasm</keyword>
<dbReference type="GO" id="GO:0006302">
    <property type="term" value="P:double-strand break repair"/>
    <property type="evidence" value="ECO:0007669"/>
    <property type="project" value="TreeGrafter"/>
</dbReference>
<evidence type="ECO:0000256" key="13">
    <source>
        <dbReference type="RuleBase" id="RU000578"/>
    </source>
</evidence>
<keyword evidence="7 12" id="KW-0227">DNA damage</keyword>
<dbReference type="Gene3D" id="3.40.50.300">
    <property type="entry name" value="P-loop containing nucleotide triphosphate hydrolases"/>
    <property type="match status" value="1"/>
</dbReference>
<evidence type="ECO:0000256" key="6">
    <source>
        <dbReference type="ARBA" id="ARBA00022741"/>
    </source>
</evidence>
<dbReference type="RefSeq" id="WP_056965654.1">
    <property type="nucleotide sequence ID" value="NZ_AYYQ01000003.1"/>
</dbReference>
<keyword evidence="10 12" id="KW-0234">DNA repair</keyword>
<dbReference type="NCBIfam" id="TIGR00611">
    <property type="entry name" value="recf"/>
    <property type="match status" value="1"/>
</dbReference>
<dbReference type="GO" id="GO:0000731">
    <property type="term" value="P:DNA synthesis involved in DNA repair"/>
    <property type="evidence" value="ECO:0007669"/>
    <property type="project" value="TreeGrafter"/>
</dbReference>
<dbReference type="GO" id="GO:0003697">
    <property type="term" value="F:single-stranded DNA binding"/>
    <property type="evidence" value="ECO:0007669"/>
    <property type="project" value="UniProtKB-UniRule"/>
</dbReference>
<evidence type="ECO:0000256" key="7">
    <source>
        <dbReference type="ARBA" id="ARBA00022763"/>
    </source>
</evidence>
<dbReference type="Proteomes" id="UP000052012">
    <property type="component" value="Unassembled WGS sequence"/>
</dbReference>
<evidence type="ECO:0000313" key="15">
    <source>
        <dbReference type="EMBL" id="KRM69569.1"/>
    </source>
</evidence>
<organism evidence="15 16">
    <name type="scientific">Apilactobacillus ozensis DSM 23829 = JCM 17196</name>
    <dbReference type="NCBI Taxonomy" id="1423781"/>
    <lineage>
        <taxon>Bacteria</taxon>
        <taxon>Bacillati</taxon>
        <taxon>Bacillota</taxon>
        <taxon>Bacilli</taxon>
        <taxon>Lactobacillales</taxon>
        <taxon>Lactobacillaceae</taxon>
        <taxon>Apilactobacillus</taxon>
    </lineage>
</organism>
<name>A0A0R2AQM8_9LACO</name>
<dbReference type="FunFam" id="1.20.1050.90:FF:000002">
    <property type="entry name" value="DNA replication and repair protein RecF"/>
    <property type="match status" value="1"/>
</dbReference>
<evidence type="ECO:0000256" key="3">
    <source>
        <dbReference type="ARBA" id="ARBA00020170"/>
    </source>
</evidence>
<dbReference type="GO" id="GO:0005737">
    <property type="term" value="C:cytoplasm"/>
    <property type="evidence" value="ECO:0007669"/>
    <property type="project" value="UniProtKB-SubCell"/>
</dbReference>
<evidence type="ECO:0000256" key="4">
    <source>
        <dbReference type="ARBA" id="ARBA00022490"/>
    </source>
</evidence>
<keyword evidence="8 12" id="KW-0067">ATP-binding</keyword>
<evidence type="ECO:0000256" key="2">
    <source>
        <dbReference type="ARBA" id="ARBA00008016"/>
    </source>
</evidence>
<dbReference type="EMBL" id="AYYQ01000003">
    <property type="protein sequence ID" value="KRM69569.1"/>
    <property type="molecule type" value="Genomic_DNA"/>
</dbReference>
<proteinExistence type="inferred from homology"/>
<dbReference type="SUPFAM" id="SSF52540">
    <property type="entry name" value="P-loop containing nucleoside triphosphate hydrolases"/>
    <property type="match status" value="1"/>
</dbReference>
<dbReference type="OrthoDB" id="9803889at2"/>
<accession>A0A0R2AQM8</accession>
<evidence type="ECO:0000256" key="1">
    <source>
        <dbReference type="ARBA" id="ARBA00004496"/>
    </source>
</evidence>
<keyword evidence="6 12" id="KW-0547">Nucleotide-binding</keyword>
<sequence length="373" mass="42570">MRITTLKLSNFRNYENVCVEFNPGVNVLLGNNAQGKTNLLESIYVLALTKSHRTANNKELISWHNDYAQLKGLIQKRLGNTNLEIDLGKKGKKAKVNHIEQAKLSSYIGNLNVILFAPEDLSIVKGSPSIRRRFMDTEFSQISSQYLYNTTQYKKILRQRNNYLKKVQYSHKKDEIYLEVISKQIAAFGSKIIFSRLNLLKKLEHWAQNIHSEISQNAEKLTFKYLTSVNLDDNGLTTDKIYSDLLNSLTNNQNKEIHQGTTLYGPHRDDVQFLIDERNVQTFGSQGQQRTTALSLKLSEIDLMKQETGEYPILLLDDVLSELDDGRQTHLLNAIKNKVQTFITTTSLNGMTQDLAEKPAIFNIDNGNLSKNN</sequence>
<keyword evidence="11 12" id="KW-0742">SOS response</keyword>
<dbReference type="PROSITE" id="PS00618">
    <property type="entry name" value="RECF_2"/>
    <property type="match status" value="1"/>
</dbReference>
<dbReference type="Pfam" id="PF02463">
    <property type="entry name" value="SMC_N"/>
    <property type="match status" value="1"/>
</dbReference>
<feature type="binding site" evidence="12">
    <location>
        <begin position="30"/>
        <end position="37"/>
    </location>
    <ligand>
        <name>ATP</name>
        <dbReference type="ChEBI" id="CHEBI:30616"/>
    </ligand>
</feature>
<dbReference type="STRING" id="1423781.FD06_GL001057"/>
<dbReference type="AlphaFoldDB" id="A0A0R2AQM8"/>
<dbReference type="InterPro" id="IPR001238">
    <property type="entry name" value="DNA-binding_RecF"/>
</dbReference>
<dbReference type="HAMAP" id="MF_00365">
    <property type="entry name" value="RecF"/>
    <property type="match status" value="1"/>
</dbReference>
<gene>
    <name evidence="12" type="primary">recF</name>
    <name evidence="15" type="ORF">FD06_GL001057</name>
</gene>
<evidence type="ECO:0000256" key="12">
    <source>
        <dbReference type="HAMAP-Rule" id="MF_00365"/>
    </source>
</evidence>
<dbReference type="PATRIC" id="fig|1423781.4.peg.1097"/>
<dbReference type="InterPro" id="IPR027417">
    <property type="entry name" value="P-loop_NTPase"/>
</dbReference>
<evidence type="ECO:0000313" key="16">
    <source>
        <dbReference type="Proteomes" id="UP000052012"/>
    </source>
</evidence>
<dbReference type="PROSITE" id="PS00617">
    <property type="entry name" value="RECF_1"/>
    <property type="match status" value="1"/>
</dbReference>
<dbReference type="PANTHER" id="PTHR32182">
    <property type="entry name" value="DNA REPLICATION AND REPAIR PROTEIN RECF"/>
    <property type="match status" value="1"/>
</dbReference>
<dbReference type="InterPro" id="IPR042174">
    <property type="entry name" value="RecF_2"/>
</dbReference>
<dbReference type="CDD" id="cd03242">
    <property type="entry name" value="ABC_RecF"/>
    <property type="match status" value="1"/>
</dbReference>
<protein>
    <recommendedName>
        <fullName evidence="3 12">DNA replication and repair protein RecF</fullName>
    </recommendedName>
</protein>
<reference evidence="15 16" key="1">
    <citation type="journal article" date="2015" name="Genome Announc.">
        <title>Expanding the biotechnology potential of lactobacilli through comparative genomics of 213 strains and associated genera.</title>
        <authorList>
            <person name="Sun Z."/>
            <person name="Harris H.M."/>
            <person name="McCann A."/>
            <person name="Guo C."/>
            <person name="Argimon S."/>
            <person name="Zhang W."/>
            <person name="Yang X."/>
            <person name="Jeffery I.B."/>
            <person name="Cooney J.C."/>
            <person name="Kagawa T.F."/>
            <person name="Liu W."/>
            <person name="Song Y."/>
            <person name="Salvetti E."/>
            <person name="Wrobel A."/>
            <person name="Rasinkangas P."/>
            <person name="Parkhill J."/>
            <person name="Rea M.C."/>
            <person name="O'Sullivan O."/>
            <person name="Ritari J."/>
            <person name="Douillard F.P."/>
            <person name="Paul Ross R."/>
            <person name="Yang R."/>
            <person name="Briner A.E."/>
            <person name="Felis G.E."/>
            <person name="de Vos W.M."/>
            <person name="Barrangou R."/>
            <person name="Klaenhammer T.R."/>
            <person name="Caufield P.W."/>
            <person name="Cui Y."/>
            <person name="Zhang H."/>
            <person name="O'Toole P.W."/>
        </authorList>
    </citation>
    <scope>NUCLEOTIDE SEQUENCE [LARGE SCALE GENOMIC DNA]</scope>
    <source>
        <strain evidence="15 16">DSM 23829</strain>
    </source>
</reference>
<comment type="function">
    <text evidence="12 13">The RecF protein is involved in DNA metabolism; it is required for DNA replication and normal SOS inducibility. RecF binds preferentially to single-stranded, linear DNA. It also seems to bind ATP.</text>
</comment>
<evidence type="ECO:0000256" key="10">
    <source>
        <dbReference type="ARBA" id="ARBA00023204"/>
    </source>
</evidence>